<name>A0A4V5MVC5_9ACTN</name>
<dbReference type="InterPro" id="IPR012337">
    <property type="entry name" value="RNaseH-like_sf"/>
</dbReference>
<dbReference type="GO" id="GO:0015074">
    <property type="term" value="P:DNA integration"/>
    <property type="evidence" value="ECO:0007669"/>
    <property type="project" value="InterPro"/>
</dbReference>
<dbReference type="PANTHER" id="PTHR46889:SF4">
    <property type="entry name" value="TRANSPOSASE INSO FOR INSERTION SEQUENCE ELEMENT IS911B-RELATED"/>
    <property type="match status" value="1"/>
</dbReference>
<comment type="caution">
    <text evidence="3">The sequence shown here is derived from an EMBL/GenBank/DDBJ whole genome shotgun (WGS) entry which is preliminary data.</text>
</comment>
<dbReference type="InterPro" id="IPR050900">
    <property type="entry name" value="Transposase_IS3/IS150/IS904"/>
</dbReference>
<dbReference type="OrthoDB" id="52928at2"/>
<dbReference type="InterPro" id="IPR036397">
    <property type="entry name" value="RNaseH_sf"/>
</dbReference>
<proteinExistence type="predicted"/>
<feature type="compositionally biased region" description="Pro residues" evidence="1">
    <location>
        <begin position="59"/>
        <end position="73"/>
    </location>
</feature>
<dbReference type="PROSITE" id="PS50994">
    <property type="entry name" value="INTEGRASE"/>
    <property type="match status" value="1"/>
</dbReference>
<dbReference type="NCBIfam" id="NF033516">
    <property type="entry name" value="transpos_IS3"/>
    <property type="match status" value="1"/>
</dbReference>
<gene>
    <name evidence="3" type="ORF">FCI23_55395</name>
</gene>
<protein>
    <submittedName>
        <fullName evidence="3">IS3 family transposase</fullName>
    </submittedName>
</protein>
<dbReference type="Gene3D" id="3.30.420.10">
    <property type="entry name" value="Ribonuclease H-like superfamily/Ribonuclease H"/>
    <property type="match status" value="1"/>
</dbReference>
<organism evidence="3 4">
    <name type="scientific">Actinacidiphila oryziradicis</name>
    <dbReference type="NCBI Taxonomy" id="2571141"/>
    <lineage>
        <taxon>Bacteria</taxon>
        <taxon>Bacillati</taxon>
        <taxon>Actinomycetota</taxon>
        <taxon>Actinomycetes</taxon>
        <taxon>Kitasatosporales</taxon>
        <taxon>Streptomycetaceae</taxon>
        <taxon>Actinacidiphila</taxon>
    </lineage>
</organism>
<reference evidence="3 4" key="1">
    <citation type="submission" date="2019-04" db="EMBL/GenBank/DDBJ databases">
        <title>Streptomyces oryziradicis sp. nov., a novel actinomycete isolated from rhizosphere soil of rice (Oryza sativa L.).</title>
        <authorList>
            <person name="Li C."/>
        </authorList>
    </citation>
    <scope>NUCLEOTIDE SEQUENCE [LARGE SCALE GENOMIC DNA]</scope>
    <source>
        <strain evidence="3 4">NEAU-C40</strain>
    </source>
</reference>
<evidence type="ECO:0000259" key="2">
    <source>
        <dbReference type="PROSITE" id="PS50994"/>
    </source>
</evidence>
<feature type="region of interest" description="Disordered" evidence="1">
    <location>
        <begin position="51"/>
        <end position="76"/>
    </location>
</feature>
<sequence>MILASLNLKLGTALRERGLKHAVDPVVDEAFTGLESELGTTAACRLTGRSRATHYRRLNPPPAAPHEPRPSPPSALSADERAQILALLNSPEYLDLPPAQVWARELDEGRYWCSERTMYRILATAGQNGERRRQATHPAKTVPQLLATAPCQVLTWDITKLRGPNKGEWYHLYAIIDIYSRYICGWTVERAETAQRAEELIRETIERNGIVPETVHADRGTSMTSKKVSQLLLDLGVTRSHSRPKVSNDNPYSESQFKTIKYSEDFPENFASLAHARKWCEGFFLYYNHEHRHSGIGLHTPASVHFGTADLVREQRAVTLSEAYQRHPERFARRPRPPQIPTNVWINEPKPETEPVQQNT</sequence>
<feature type="domain" description="Integrase catalytic" evidence="2">
    <location>
        <begin position="146"/>
        <end position="309"/>
    </location>
</feature>
<dbReference type="InterPro" id="IPR001584">
    <property type="entry name" value="Integrase_cat-core"/>
</dbReference>
<feature type="region of interest" description="Disordered" evidence="1">
    <location>
        <begin position="332"/>
        <end position="360"/>
    </location>
</feature>
<dbReference type="GO" id="GO:0003676">
    <property type="term" value="F:nucleic acid binding"/>
    <property type="evidence" value="ECO:0007669"/>
    <property type="project" value="InterPro"/>
</dbReference>
<dbReference type="AlphaFoldDB" id="A0A4V5MVC5"/>
<evidence type="ECO:0000313" key="3">
    <source>
        <dbReference type="EMBL" id="TJZ91698.1"/>
    </source>
</evidence>
<dbReference type="InterPro" id="IPR048020">
    <property type="entry name" value="Transpos_IS3"/>
</dbReference>
<keyword evidence="4" id="KW-1185">Reference proteome</keyword>
<dbReference type="Proteomes" id="UP000305778">
    <property type="component" value="Unassembled WGS sequence"/>
</dbReference>
<evidence type="ECO:0000313" key="4">
    <source>
        <dbReference type="Proteomes" id="UP000305778"/>
    </source>
</evidence>
<dbReference type="SUPFAM" id="SSF53098">
    <property type="entry name" value="Ribonuclease H-like"/>
    <property type="match status" value="1"/>
</dbReference>
<dbReference type="EMBL" id="SUMC01000303">
    <property type="protein sequence ID" value="TJZ91698.1"/>
    <property type="molecule type" value="Genomic_DNA"/>
</dbReference>
<dbReference type="Pfam" id="PF00665">
    <property type="entry name" value="rve"/>
    <property type="match status" value="1"/>
</dbReference>
<dbReference type="PANTHER" id="PTHR46889">
    <property type="entry name" value="TRANSPOSASE INSF FOR INSERTION SEQUENCE IS3B-RELATED"/>
    <property type="match status" value="1"/>
</dbReference>
<evidence type="ECO:0000256" key="1">
    <source>
        <dbReference type="SAM" id="MobiDB-lite"/>
    </source>
</evidence>
<accession>A0A4V5MVC5</accession>